<dbReference type="RefSeq" id="WP_183975137.1">
    <property type="nucleotide sequence ID" value="NZ_JACHEB010000003.1"/>
</dbReference>
<dbReference type="GO" id="GO:0003700">
    <property type="term" value="F:DNA-binding transcription factor activity"/>
    <property type="evidence" value="ECO:0007669"/>
    <property type="project" value="InterPro"/>
</dbReference>
<organism evidence="5 6">
    <name type="scientific">Tunturiibacter gelidiferens</name>
    <dbReference type="NCBI Taxonomy" id="3069689"/>
    <lineage>
        <taxon>Bacteria</taxon>
        <taxon>Pseudomonadati</taxon>
        <taxon>Acidobacteriota</taxon>
        <taxon>Terriglobia</taxon>
        <taxon>Terriglobales</taxon>
        <taxon>Acidobacteriaceae</taxon>
        <taxon>Tunturiibacter</taxon>
    </lineage>
</organism>
<dbReference type="EMBL" id="JACHEB010000003">
    <property type="protein sequence ID" value="MBB5328004.1"/>
    <property type="molecule type" value="Genomic_DNA"/>
</dbReference>
<dbReference type="InterPro" id="IPR009057">
    <property type="entry name" value="Homeodomain-like_sf"/>
</dbReference>
<name>A0A9X0QCX1_9BACT</name>
<dbReference type="SUPFAM" id="SSF46689">
    <property type="entry name" value="Homeodomain-like"/>
    <property type="match status" value="2"/>
</dbReference>
<dbReference type="GO" id="GO:0043565">
    <property type="term" value="F:sequence-specific DNA binding"/>
    <property type="evidence" value="ECO:0007669"/>
    <property type="project" value="InterPro"/>
</dbReference>
<evidence type="ECO:0000313" key="6">
    <source>
        <dbReference type="Proteomes" id="UP000535182"/>
    </source>
</evidence>
<evidence type="ECO:0000256" key="1">
    <source>
        <dbReference type="ARBA" id="ARBA00023015"/>
    </source>
</evidence>
<keyword evidence="2" id="KW-0238">DNA-binding</keyword>
<reference evidence="5 6" key="1">
    <citation type="submission" date="2020-08" db="EMBL/GenBank/DDBJ databases">
        <title>Genomic Encyclopedia of Type Strains, Phase IV (KMG-V): Genome sequencing to study the core and pangenomes of soil and plant-associated prokaryotes.</title>
        <authorList>
            <person name="Whitman W."/>
        </authorList>
    </citation>
    <scope>NUCLEOTIDE SEQUENCE [LARGE SCALE GENOMIC DNA]</scope>
    <source>
        <strain evidence="5 6">X5P2</strain>
    </source>
</reference>
<dbReference type="Pfam" id="PF12833">
    <property type="entry name" value="HTH_18"/>
    <property type="match status" value="1"/>
</dbReference>
<feature type="domain" description="HTH araC/xylS-type" evidence="4">
    <location>
        <begin position="203"/>
        <end position="301"/>
    </location>
</feature>
<evidence type="ECO:0000256" key="2">
    <source>
        <dbReference type="ARBA" id="ARBA00023125"/>
    </source>
</evidence>
<keyword evidence="1" id="KW-0805">Transcription regulation</keyword>
<evidence type="ECO:0000259" key="4">
    <source>
        <dbReference type="PROSITE" id="PS01124"/>
    </source>
</evidence>
<dbReference type="InterPro" id="IPR050204">
    <property type="entry name" value="AraC_XylS_family_regulators"/>
</dbReference>
<dbReference type="PROSITE" id="PS01124">
    <property type="entry name" value="HTH_ARAC_FAMILY_2"/>
    <property type="match status" value="1"/>
</dbReference>
<dbReference type="Gene3D" id="1.10.10.60">
    <property type="entry name" value="Homeodomain-like"/>
    <property type="match status" value="2"/>
</dbReference>
<protein>
    <submittedName>
        <fullName evidence="5">AraC family transcriptional regulator</fullName>
    </submittedName>
</protein>
<dbReference type="Proteomes" id="UP000535182">
    <property type="component" value="Unassembled WGS sequence"/>
</dbReference>
<dbReference type="InterPro" id="IPR020449">
    <property type="entry name" value="Tscrpt_reg_AraC-type_HTH"/>
</dbReference>
<keyword evidence="3" id="KW-0804">Transcription</keyword>
<dbReference type="InterPro" id="IPR018060">
    <property type="entry name" value="HTH_AraC"/>
</dbReference>
<gene>
    <name evidence="5" type="ORF">HDF14_001610</name>
</gene>
<proteinExistence type="predicted"/>
<comment type="caution">
    <text evidence="5">The sequence shown here is derived from an EMBL/GenBank/DDBJ whole genome shotgun (WGS) entry which is preliminary data.</text>
</comment>
<dbReference type="PANTHER" id="PTHR46796:SF6">
    <property type="entry name" value="ARAC SUBFAMILY"/>
    <property type="match status" value="1"/>
</dbReference>
<evidence type="ECO:0000313" key="5">
    <source>
        <dbReference type="EMBL" id="MBB5328004.1"/>
    </source>
</evidence>
<dbReference type="SMART" id="SM00342">
    <property type="entry name" value="HTH_ARAC"/>
    <property type="match status" value="1"/>
</dbReference>
<dbReference type="PRINTS" id="PR00032">
    <property type="entry name" value="HTHARAC"/>
</dbReference>
<evidence type="ECO:0000256" key="3">
    <source>
        <dbReference type="ARBA" id="ARBA00023163"/>
    </source>
</evidence>
<dbReference type="AlphaFoldDB" id="A0A9X0QCX1"/>
<dbReference type="PANTHER" id="PTHR46796">
    <property type="entry name" value="HTH-TYPE TRANSCRIPTIONAL ACTIVATOR RHAS-RELATED"/>
    <property type="match status" value="1"/>
</dbReference>
<sequence length="304" mass="33613">MRPHLKFMDMAERNPSQLAGVLPPGAQMLGTSRSLPWEGFFIEKHLMTPGERVLSVSPWHLISALGKRPAVFEGKTPHGGVLRFTKPPGALNLVPPGTVPAVRLCSSSELISCAVDHAVVATIAMEERRRQTSDLLFQCVVRDRAAERVVNLLSEEMEAGGPAGQMYAESLVRALVSRYLALASGERSPQSPASRVLHPRLLRRLHDWMESNLHRDISLTAMAHEAKYSSTHLLRSFRASTGLTPHQYLLELRVAKAEGLLRGGRPSLIDVALECGFANQSHFTQIFKSRRGLTPGQYRREFAA</sequence>
<dbReference type="InterPro" id="IPR018062">
    <property type="entry name" value="HTH_AraC-typ_CS"/>
</dbReference>
<dbReference type="PROSITE" id="PS00041">
    <property type="entry name" value="HTH_ARAC_FAMILY_1"/>
    <property type="match status" value="1"/>
</dbReference>
<accession>A0A9X0QCX1</accession>
<keyword evidence="6" id="KW-1185">Reference proteome</keyword>